<protein>
    <submittedName>
        <fullName evidence="1">HK97 gp10 family phage protein</fullName>
    </submittedName>
</protein>
<dbReference type="NCBIfam" id="TIGR01725">
    <property type="entry name" value="phge_HK97_gp10"/>
    <property type="match status" value="1"/>
</dbReference>
<keyword evidence="2" id="KW-1185">Reference proteome</keyword>
<reference evidence="1" key="1">
    <citation type="journal article" date="2022" name="Mol. Ecol. Resour.">
        <title>The complete and closed genome of the facultative generalist Candidatus Endoriftia persephone from deep-sea hydrothermal vents.</title>
        <authorList>
            <person name="de Oliveira A.L."/>
            <person name="Srivastava A."/>
            <person name="Espada-Hinojosa S."/>
            <person name="Bright M."/>
        </authorList>
    </citation>
    <scope>NUCLEOTIDE SEQUENCE</scope>
    <source>
        <strain evidence="1">Tica-EPR-9o50.N</strain>
    </source>
</reference>
<dbReference type="AlphaFoldDB" id="A0A9J7A1C3"/>
<sequence>MTTLALEIHNKGLMQALSQGPELLKKHVQQAVLRSVMEIARDARRNAPKAYSTLTHSIIQRMVDPLTGEVVAGVDYAQMVEEGTGPGGWPSDRTMLDWIHAKHIEPRDPTMDQQDLAFVMARSIALRGTPAQPYLKPALQSNKAKAERRINRAINAALKEMGQ</sequence>
<dbReference type="Proteomes" id="UP001056649">
    <property type="component" value="Chromosome"/>
</dbReference>
<dbReference type="KEGG" id="eps:L0Y14_05800"/>
<dbReference type="InterPro" id="IPR010064">
    <property type="entry name" value="HK97-gp10_tail"/>
</dbReference>
<dbReference type="EMBL" id="CP090569">
    <property type="protein sequence ID" value="USF88745.1"/>
    <property type="molecule type" value="Genomic_DNA"/>
</dbReference>
<evidence type="ECO:0000313" key="1">
    <source>
        <dbReference type="EMBL" id="USF88745.1"/>
    </source>
</evidence>
<dbReference type="RefSeq" id="WP_006474143.1">
    <property type="nucleotide sequence ID" value="NZ_CP090569.1"/>
</dbReference>
<organism evidence="1 2">
    <name type="scientific">Candidatus Endoriftia persephonae</name>
    <dbReference type="NCBI Taxonomy" id="393765"/>
    <lineage>
        <taxon>Bacteria</taxon>
        <taxon>Pseudomonadati</taxon>
        <taxon>Pseudomonadota</taxon>
        <taxon>Gammaproteobacteria</taxon>
        <taxon>Chromatiales</taxon>
        <taxon>Sedimenticolaceae</taxon>
        <taxon>Candidatus Endoriftia</taxon>
    </lineage>
</organism>
<accession>A0A9J7A1C3</accession>
<evidence type="ECO:0000313" key="2">
    <source>
        <dbReference type="Proteomes" id="UP001056649"/>
    </source>
</evidence>
<name>A0A9J7A1C3_9GAMM</name>
<proteinExistence type="predicted"/>
<gene>
    <name evidence="1" type="ORF">L0Y14_05800</name>
</gene>